<keyword evidence="7" id="KW-1185">Reference proteome</keyword>
<dbReference type="InterPro" id="IPR004792">
    <property type="entry name" value="BaiN-like"/>
</dbReference>
<dbReference type="InterPro" id="IPR023166">
    <property type="entry name" value="BaiN-like_dom_sf"/>
</dbReference>
<dbReference type="SUPFAM" id="SSF160996">
    <property type="entry name" value="HI0933 insert domain-like"/>
    <property type="match status" value="1"/>
</dbReference>
<dbReference type="Pfam" id="PF22780">
    <property type="entry name" value="HI0933_like_1st"/>
    <property type="match status" value="1"/>
</dbReference>
<dbReference type="EMBL" id="CP032157">
    <property type="protein sequence ID" value="AXY75124.1"/>
    <property type="molecule type" value="Genomic_DNA"/>
</dbReference>
<protein>
    <submittedName>
        <fullName evidence="6">NAD(P)/FAD-dependent oxidoreductase</fullName>
    </submittedName>
</protein>
<evidence type="ECO:0000313" key="6">
    <source>
        <dbReference type="EMBL" id="AXY75124.1"/>
    </source>
</evidence>
<dbReference type="PANTHER" id="PTHR42887:SF2">
    <property type="entry name" value="OS12G0638800 PROTEIN"/>
    <property type="match status" value="1"/>
</dbReference>
<name>A0A3B7MKY0_9BACT</name>
<dbReference type="SUPFAM" id="SSF51905">
    <property type="entry name" value="FAD/NAD(P)-binding domain"/>
    <property type="match status" value="1"/>
</dbReference>
<keyword evidence="2" id="KW-0285">Flavoprotein</keyword>
<dbReference type="InterPro" id="IPR057661">
    <property type="entry name" value="RsdA/BaiN/AoA(So)_Rossmann"/>
</dbReference>
<reference evidence="6 7" key="1">
    <citation type="submission" date="2018-09" db="EMBL/GenBank/DDBJ databases">
        <title>Genome sequencing of strain 6GH32-13.</title>
        <authorList>
            <person name="Weon H.-Y."/>
            <person name="Heo J."/>
            <person name="Kwon S.-W."/>
        </authorList>
    </citation>
    <scope>NUCLEOTIDE SEQUENCE [LARGE SCALE GENOMIC DNA]</scope>
    <source>
        <strain evidence="6 7">5GH32-13</strain>
    </source>
</reference>
<gene>
    <name evidence="6" type="ORF">D3H65_14550</name>
</gene>
<dbReference type="Proteomes" id="UP000263900">
    <property type="component" value="Chromosome"/>
</dbReference>
<keyword evidence="3" id="KW-0274">FAD</keyword>
<dbReference type="Pfam" id="PF03486">
    <property type="entry name" value="HI0933_like"/>
    <property type="match status" value="1"/>
</dbReference>
<feature type="domain" description="RsdA/BaiN/AoA(So)-like insert" evidence="5">
    <location>
        <begin position="214"/>
        <end position="375"/>
    </location>
</feature>
<proteinExistence type="predicted"/>
<dbReference type="PANTHER" id="PTHR42887">
    <property type="entry name" value="OS12G0638800 PROTEIN"/>
    <property type="match status" value="1"/>
</dbReference>
<accession>A0A3B7MKY0</accession>
<comment type="cofactor">
    <cofactor evidence="1">
        <name>FAD</name>
        <dbReference type="ChEBI" id="CHEBI:57692"/>
    </cofactor>
</comment>
<dbReference type="RefSeq" id="WP_119051006.1">
    <property type="nucleotide sequence ID" value="NZ_CP032157.1"/>
</dbReference>
<evidence type="ECO:0000259" key="4">
    <source>
        <dbReference type="Pfam" id="PF03486"/>
    </source>
</evidence>
<evidence type="ECO:0000256" key="3">
    <source>
        <dbReference type="ARBA" id="ARBA00022827"/>
    </source>
</evidence>
<dbReference type="KEGG" id="pseg:D3H65_14550"/>
<dbReference type="Gene3D" id="1.10.8.260">
    <property type="entry name" value="HI0933 insert domain-like"/>
    <property type="match status" value="1"/>
</dbReference>
<dbReference type="Gene3D" id="2.40.30.10">
    <property type="entry name" value="Translation factors"/>
    <property type="match status" value="1"/>
</dbReference>
<evidence type="ECO:0000259" key="5">
    <source>
        <dbReference type="Pfam" id="PF22780"/>
    </source>
</evidence>
<dbReference type="Gene3D" id="3.50.50.60">
    <property type="entry name" value="FAD/NAD(P)-binding domain"/>
    <property type="match status" value="1"/>
</dbReference>
<dbReference type="InterPro" id="IPR036188">
    <property type="entry name" value="FAD/NAD-bd_sf"/>
</dbReference>
<evidence type="ECO:0000313" key="7">
    <source>
        <dbReference type="Proteomes" id="UP000263900"/>
    </source>
</evidence>
<dbReference type="NCBIfam" id="TIGR00275">
    <property type="entry name" value="aminoacetone oxidase family FAD-binding enzyme"/>
    <property type="match status" value="1"/>
</dbReference>
<evidence type="ECO:0000256" key="2">
    <source>
        <dbReference type="ARBA" id="ARBA00022630"/>
    </source>
</evidence>
<evidence type="ECO:0000256" key="1">
    <source>
        <dbReference type="ARBA" id="ARBA00001974"/>
    </source>
</evidence>
<feature type="domain" description="RsdA/BaiN/AoA(So)-like Rossmann fold-like" evidence="4">
    <location>
        <begin position="7"/>
        <end position="428"/>
    </location>
</feature>
<dbReference type="OrthoDB" id="9773233at2"/>
<dbReference type="PRINTS" id="PR00368">
    <property type="entry name" value="FADPNR"/>
</dbReference>
<sequence length="435" mass="48194">MAEKTKRLVVIGGGAAGFFCAVNAARLAPHLEVIILEKSNKILSKVKVSGGGRCNVTHACFEIGDMVRKYPRGTNFLKKTFHQFFTTDTIQWFEERGVNLKTEADGRMFPETDSSQTIIDCLLREVNKYGIEIRMSSEVKSVEEDPAFRIQNPEFRSGEIGEASQLLTANKFIIELSGERQLTADYVCIACGGYPKTAMFDWLKQLGHTIEEPVPSLFTFNMPGNNITQLMGVSVPDAQVRIMGSKLNANGPLLITHWGMSGPVVLRLSAWGARELAAGNYQFTIAVNWLTGYNENSLREAMQGWRFELATQKIANRNPFGLPQRLWDYFLLQAGVSEHMRWADLPAKEQNKLIKYLCAQEFAVSGKTTFKEEFVTAGGIRLSEIDANTMQSKQVPGLFFAGEILDVDGITGGFNFQHAWTSGFIAAASIAGMSA</sequence>
<dbReference type="AlphaFoldDB" id="A0A3B7MKY0"/>
<organism evidence="6 7">
    <name type="scientific">Paraflavitalea soli</name>
    <dbReference type="NCBI Taxonomy" id="2315862"/>
    <lineage>
        <taxon>Bacteria</taxon>
        <taxon>Pseudomonadati</taxon>
        <taxon>Bacteroidota</taxon>
        <taxon>Chitinophagia</taxon>
        <taxon>Chitinophagales</taxon>
        <taxon>Chitinophagaceae</taxon>
        <taxon>Paraflavitalea</taxon>
    </lineage>
</organism>
<dbReference type="InterPro" id="IPR055178">
    <property type="entry name" value="RsdA/BaiN/AoA(So)-like_dom"/>
</dbReference>